<dbReference type="PANTHER" id="PTHR43395:SF10">
    <property type="entry name" value="CHEMOTAXIS PROTEIN CHEA"/>
    <property type="match status" value="1"/>
</dbReference>
<dbReference type="SMART" id="SM01231">
    <property type="entry name" value="H-kinase_dim"/>
    <property type="match status" value="1"/>
</dbReference>
<dbReference type="PROSITE" id="PS50851">
    <property type="entry name" value="CHEW"/>
    <property type="match status" value="1"/>
</dbReference>
<protein>
    <recommendedName>
        <fullName evidence="4">Chemotaxis protein CheA</fullName>
        <ecNumber evidence="3">2.7.13.3</ecNumber>
    </recommendedName>
</protein>
<keyword evidence="11" id="KW-0067">ATP-binding</keyword>
<feature type="domain" description="CheW-like" evidence="16">
    <location>
        <begin position="552"/>
        <end position="688"/>
    </location>
</feature>
<comment type="subcellular location">
    <subcellularLocation>
        <location evidence="2">Cytoplasm</location>
    </subcellularLocation>
</comment>
<dbReference type="GO" id="GO:0000155">
    <property type="term" value="F:phosphorelay sensor kinase activity"/>
    <property type="evidence" value="ECO:0007669"/>
    <property type="project" value="InterPro"/>
</dbReference>
<keyword evidence="19" id="KW-1185">Reference proteome</keyword>
<evidence type="ECO:0000313" key="18">
    <source>
        <dbReference type="EMBL" id="OPJ65828.1"/>
    </source>
</evidence>
<keyword evidence="7 14" id="KW-0597">Phosphoprotein</keyword>
<dbReference type="EC" id="2.7.13.3" evidence="3"/>
<dbReference type="InterPro" id="IPR037052">
    <property type="entry name" value="CheA-like_P2_sf"/>
</dbReference>
<dbReference type="Gene3D" id="1.10.287.560">
    <property type="entry name" value="Histidine kinase CheA-like, homodimeric domain"/>
    <property type="match status" value="1"/>
</dbReference>
<proteinExistence type="predicted"/>
<dbReference type="CDD" id="cd00731">
    <property type="entry name" value="CheA_reg"/>
    <property type="match status" value="1"/>
</dbReference>
<dbReference type="Gene3D" id="2.30.30.40">
    <property type="entry name" value="SH3 Domains"/>
    <property type="match status" value="1"/>
</dbReference>
<dbReference type="InterPro" id="IPR005467">
    <property type="entry name" value="His_kinase_dom"/>
</dbReference>
<comment type="catalytic activity">
    <reaction evidence="1">
        <text>ATP + protein L-histidine = ADP + protein N-phospho-L-histidine.</text>
        <dbReference type="EC" id="2.7.13.3"/>
    </reaction>
</comment>
<dbReference type="SUPFAM" id="SSF47384">
    <property type="entry name" value="Homodimeric domain of signal transducing histidine kinase"/>
    <property type="match status" value="1"/>
</dbReference>
<dbReference type="RefSeq" id="WP_079437996.1">
    <property type="nucleotide sequence ID" value="NZ_MZGT01000004.1"/>
</dbReference>
<dbReference type="SMART" id="SM00260">
    <property type="entry name" value="CheW"/>
    <property type="match status" value="1"/>
</dbReference>
<dbReference type="InterPro" id="IPR036097">
    <property type="entry name" value="HisK_dim/P_sf"/>
</dbReference>
<evidence type="ECO:0000256" key="12">
    <source>
        <dbReference type="ARBA" id="ARBA00023012"/>
    </source>
</evidence>
<dbReference type="PROSITE" id="PS50109">
    <property type="entry name" value="HIS_KIN"/>
    <property type="match status" value="1"/>
</dbReference>
<sequence>MSENIINESMLDMYIFETTQLIEQLEQLVINGEKENGFTDSINEIFRIMHTVKGSSAMMLFNNIAEISHSVEDLFYYLRENRPTGVDNNILSDIVLDAIDFIKNEVSKIQEGKTSDGDAANRINEIKEFLNELKKENEISTVVEMNNAEPQKFFITSGKVREENHKNKYKANISFVDGCGMENIRCFGILHKLSEIAEVISNTPENIIDDDEKSSEEIRQNGFEVKFSSNLDVDMIKSIINETVFLSRLDISVLDEENDCIENKNIIEKVEINEVFKSNEKEKDTIVKENKGERTASHQGQGFISLSVSKADRLMDLIGELVIAESMVTQNPDLAGLELDNFQKSARQLRKIITEMQDTVMSVRMVPLSATFQKMNRIVRDMSKKMNKEVKLTIIGEETEVDKNIIEHISDPLMHLVRNSIDHGIETSLERVDKGKQPIGNLILEAKNAGSDVLVVVKDDGKGLDERKILERARENGLLNKHENEMTKREIFNLIFSPGFSTKDAVSEYSGRGVGMDVVMKNIEKIGGAISIDSVEDFGSTMTIKIPLTLAIIDGMNVRVGDSRYTLPTSSIKEFFRPKESDIIRDPDNNEIIMVRGHCYPILRLNEHFGVRTSVTNLSDGILIMVEQDERKLCILIDELLGQQQVVVKALPSFIRDIRNSKDLAGCTLLGDGNISLIIDITGLIAKL</sequence>
<feature type="domain" description="HPt" evidence="17">
    <location>
        <begin position="3"/>
        <end position="109"/>
    </location>
</feature>
<evidence type="ECO:0000256" key="4">
    <source>
        <dbReference type="ARBA" id="ARBA00021495"/>
    </source>
</evidence>
<dbReference type="FunFam" id="3.30.565.10:FF:000016">
    <property type="entry name" value="Chemotaxis protein CheA, putative"/>
    <property type="match status" value="1"/>
</dbReference>
<evidence type="ECO:0000259" key="15">
    <source>
        <dbReference type="PROSITE" id="PS50109"/>
    </source>
</evidence>
<dbReference type="PROSITE" id="PS50894">
    <property type="entry name" value="HPT"/>
    <property type="match status" value="1"/>
</dbReference>
<keyword evidence="9" id="KW-0547">Nucleotide-binding</keyword>
<keyword evidence="5" id="KW-0963">Cytoplasm</keyword>
<evidence type="ECO:0000256" key="1">
    <source>
        <dbReference type="ARBA" id="ARBA00000085"/>
    </source>
</evidence>
<keyword evidence="6" id="KW-0145">Chemotaxis</keyword>
<dbReference type="STRING" id="225345.CLCHR_04010"/>
<dbReference type="InterPro" id="IPR004358">
    <property type="entry name" value="Sig_transdc_His_kin-like_C"/>
</dbReference>
<dbReference type="PANTHER" id="PTHR43395">
    <property type="entry name" value="SENSOR HISTIDINE KINASE CHEA"/>
    <property type="match status" value="1"/>
</dbReference>
<organism evidence="18 19">
    <name type="scientific">Clostridium chromiireducens</name>
    <dbReference type="NCBI Taxonomy" id="225345"/>
    <lineage>
        <taxon>Bacteria</taxon>
        <taxon>Bacillati</taxon>
        <taxon>Bacillota</taxon>
        <taxon>Clostridia</taxon>
        <taxon>Eubacteriales</taxon>
        <taxon>Clostridiaceae</taxon>
        <taxon>Clostridium</taxon>
    </lineage>
</organism>
<dbReference type="InterPro" id="IPR002545">
    <property type="entry name" value="CheW-lke_dom"/>
</dbReference>
<dbReference type="Pfam" id="PF02895">
    <property type="entry name" value="H-kinase_dim"/>
    <property type="match status" value="1"/>
</dbReference>
<evidence type="ECO:0000259" key="16">
    <source>
        <dbReference type="PROSITE" id="PS50851"/>
    </source>
</evidence>
<evidence type="ECO:0000256" key="5">
    <source>
        <dbReference type="ARBA" id="ARBA00022490"/>
    </source>
</evidence>
<dbReference type="Pfam" id="PF01627">
    <property type="entry name" value="Hpt"/>
    <property type="match status" value="1"/>
</dbReference>
<evidence type="ECO:0000256" key="7">
    <source>
        <dbReference type="ARBA" id="ARBA00022553"/>
    </source>
</evidence>
<dbReference type="InterPro" id="IPR036890">
    <property type="entry name" value="HATPase_C_sf"/>
</dbReference>
<evidence type="ECO:0000256" key="10">
    <source>
        <dbReference type="ARBA" id="ARBA00022777"/>
    </source>
</evidence>
<dbReference type="PRINTS" id="PR00344">
    <property type="entry name" value="BCTRLSENSOR"/>
</dbReference>
<comment type="function">
    <text evidence="13">Involved in the transmission of sensory signals from the chemoreceptors to the flagellar motors. CheA is autophosphorylated; it can transfer its phosphate group to either CheB or CheY.</text>
</comment>
<evidence type="ECO:0000256" key="3">
    <source>
        <dbReference type="ARBA" id="ARBA00012438"/>
    </source>
</evidence>
<dbReference type="Gene3D" id="3.30.565.10">
    <property type="entry name" value="Histidine kinase-like ATPase, C-terminal domain"/>
    <property type="match status" value="1"/>
</dbReference>
<dbReference type="SUPFAM" id="SSF50341">
    <property type="entry name" value="CheW-like"/>
    <property type="match status" value="1"/>
</dbReference>
<evidence type="ECO:0000256" key="6">
    <source>
        <dbReference type="ARBA" id="ARBA00022500"/>
    </source>
</evidence>
<gene>
    <name evidence="18" type="primary">cheA_1</name>
    <name evidence="18" type="ORF">CLCHR_04010</name>
</gene>
<dbReference type="OrthoDB" id="9803176at2"/>
<dbReference type="Pfam" id="PF07194">
    <property type="entry name" value="P2"/>
    <property type="match status" value="1"/>
</dbReference>
<evidence type="ECO:0000256" key="8">
    <source>
        <dbReference type="ARBA" id="ARBA00022679"/>
    </source>
</evidence>
<evidence type="ECO:0000256" key="14">
    <source>
        <dbReference type="PROSITE-ProRule" id="PRU00110"/>
    </source>
</evidence>
<dbReference type="InterPro" id="IPR035891">
    <property type="entry name" value="CheY-binding_CheA"/>
</dbReference>
<dbReference type="SUPFAM" id="SSF55052">
    <property type="entry name" value="CheY-binding domain of CheA"/>
    <property type="match status" value="1"/>
</dbReference>
<dbReference type="CDD" id="cd16916">
    <property type="entry name" value="HATPase_CheA-like"/>
    <property type="match status" value="1"/>
</dbReference>
<dbReference type="InterPro" id="IPR036061">
    <property type="entry name" value="CheW-like_dom_sf"/>
</dbReference>
<name>A0A1V4J0J4_9CLOT</name>
<evidence type="ECO:0000256" key="13">
    <source>
        <dbReference type="ARBA" id="ARBA00035100"/>
    </source>
</evidence>
<dbReference type="InterPro" id="IPR004105">
    <property type="entry name" value="CheA-like_dim"/>
</dbReference>
<dbReference type="Gene3D" id="1.20.120.160">
    <property type="entry name" value="HPT domain"/>
    <property type="match status" value="1"/>
</dbReference>
<dbReference type="InterPro" id="IPR051315">
    <property type="entry name" value="Bact_Chemotaxis_CheA"/>
</dbReference>
<dbReference type="SUPFAM" id="SSF47226">
    <property type="entry name" value="Histidine-containing phosphotransfer domain, HPT domain"/>
    <property type="match status" value="1"/>
</dbReference>
<dbReference type="EMBL" id="MZGT01000004">
    <property type="protein sequence ID" value="OPJ65828.1"/>
    <property type="molecule type" value="Genomic_DNA"/>
</dbReference>
<dbReference type="GO" id="GO:0005524">
    <property type="term" value="F:ATP binding"/>
    <property type="evidence" value="ECO:0007669"/>
    <property type="project" value="UniProtKB-KW"/>
</dbReference>
<evidence type="ECO:0000256" key="11">
    <source>
        <dbReference type="ARBA" id="ARBA00022840"/>
    </source>
</evidence>
<evidence type="ECO:0000256" key="2">
    <source>
        <dbReference type="ARBA" id="ARBA00004496"/>
    </source>
</evidence>
<dbReference type="InterPro" id="IPR003594">
    <property type="entry name" value="HATPase_dom"/>
</dbReference>
<dbReference type="InterPro" id="IPR008207">
    <property type="entry name" value="Sig_transdc_His_kin_Hpt_dom"/>
</dbReference>
<dbReference type="InterPro" id="IPR037006">
    <property type="entry name" value="CheA-like_homodim_sf"/>
</dbReference>
<dbReference type="Pfam" id="PF01584">
    <property type="entry name" value="CheW"/>
    <property type="match status" value="1"/>
</dbReference>
<evidence type="ECO:0000259" key="17">
    <source>
        <dbReference type="PROSITE" id="PS50894"/>
    </source>
</evidence>
<dbReference type="SMART" id="SM00387">
    <property type="entry name" value="HATPase_c"/>
    <property type="match status" value="1"/>
</dbReference>
<dbReference type="GO" id="GO:0006935">
    <property type="term" value="P:chemotaxis"/>
    <property type="evidence" value="ECO:0007669"/>
    <property type="project" value="UniProtKB-KW"/>
</dbReference>
<feature type="modified residue" description="Phosphohistidine" evidence="14">
    <location>
        <position position="50"/>
    </location>
</feature>
<dbReference type="SMART" id="SM00073">
    <property type="entry name" value="HPT"/>
    <property type="match status" value="1"/>
</dbReference>
<dbReference type="GO" id="GO:0005737">
    <property type="term" value="C:cytoplasm"/>
    <property type="evidence" value="ECO:0007669"/>
    <property type="project" value="UniProtKB-SubCell"/>
</dbReference>
<reference evidence="18 19" key="1">
    <citation type="submission" date="2017-03" db="EMBL/GenBank/DDBJ databases">
        <title>Genome sequence of Clostridium chromiireducens DSM 23318.</title>
        <authorList>
            <person name="Poehlein A."/>
            <person name="Daniel R."/>
        </authorList>
    </citation>
    <scope>NUCLEOTIDE SEQUENCE [LARGE SCALE GENOMIC DNA]</scope>
    <source>
        <strain evidence="18 19">DSM 23318</strain>
    </source>
</reference>
<comment type="caution">
    <text evidence="18">The sequence shown here is derived from an EMBL/GenBank/DDBJ whole genome shotgun (WGS) entry which is preliminary data.</text>
</comment>
<accession>A0A1V4J0J4</accession>
<feature type="domain" description="Histidine kinase" evidence="15">
    <location>
        <begin position="345"/>
        <end position="550"/>
    </location>
</feature>
<dbReference type="SUPFAM" id="SSF55874">
    <property type="entry name" value="ATPase domain of HSP90 chaperone/DNA topoisomerase II/histidine kinase"/>
    <property type="match status" value="1"/>
</dbReference>
<evidence type="ECO:0000313" key="19">
    <source>
        <dbReference type="Proteomes" id="UP000191056"/>
    </source>
</evidence>
<keyword evidence="12" id="KW-0902">Two-component regulatory system</keyword>
<keyword evidence="8 18" id="KW-0808">Transferase</keyword>
<dbReference type="AlphaFoldDB" id="A0A1V4J0J4"/>
<dbReference type="Gene3D" id="3.30.70.1110">
    <property type="entry name" value="Histidine kinase CheA-like, P2 response regulator-binding domain"/>
    <property type="match status" value="1"/>
</dbReference>
<dbReference type="InterPro" id="IPR036641">
    <property type="entry name" value="HPT_dom_sf"/>
</dbReference>
<keyword evidence="10" id="KW-0418">Kinase</keyword>
<dbReference type="CDD" id="cd00088">
    <property type="entry name" value="HPT"/>
    <property type="match status" value="1"/>
</dbReference>
<evidence type="ECO:0000256" key="9">
    <source>
        <dbReference type="ARBA" id="ARBA00022741"/>
    </source>
</evidence>
<dbReference type="Proteomes" id="UP000191056">
    <property type="component" value="Unassembled WGS sequence"/>
</dbReference>
<dbReference type="InterPro" id="IPR010808">
    <property type="entry name" value="CheA_P2-bd"/>
</dbReference>
<dbReference type="Pfam" id="PF02518">
    <property type="entry name" value="HATPase_c"/>
    <property type="match status" value="1"/>
</dbReference>